<evidence type="ECO:0000313" key="2">
    <source>
        <dbReference type="Proteomes" id="UP000308600"/>
    </source>
</evidence>
<name>A0ACD3AAV6_9AGAR</name>
<protein>
    <submittedName>
        <fullName evidence="1">Uncharacterized protein</fullName>
    </submittedName>
</protein>
<proteinExistence type="predicted"/>
<organism evidence="1 2">
    <name type="scientific">Pluteus cervinus</name>
    <dbReference type="NCBI Taxonomy" id="181527"/>
    <lineage>
        <taxon>Eukaryota</taxon>
        <taxon>Fungi</taxon>
        <taxon>Dikarya</taxon>
        <taxon>Basidiomycota</taxon>
        <taxon>Agaricomycotina</taxon>
        <taxon>Agaricomycetes</taxon>
        <taxon>Agaricomycetidae</taxon>
        <taxon>Agaricales</taxon>
        <taxon>Pluteineae</taxon>
        <taxon>Pluteaceae</taxon>
        <taxon>Pluteus</taxon>
    </lineage>
</organism>
<evidence type="ECO:0000313" key="1">
    <source>
        <dbReference type="EMBL" id="TFK63018.1"/>
    </source>
</evidence>
<accession>A0ACD3AAV6</accession>
<dbReference type="Proteomes" id="UP000308600">
    <property type="component" value="Unassembled WGS sequence"/>
</dbReference>
<keyword evidence="2" id="KW-1185">Reference proteome</keyword>
<gene>
    <name evidence="1" type="ORF">BDN72DRAFT_902733</name>
</gene>
<reference evidence="1 2" key="1">
    <citation type="journal article" date="2019" name="Nat. Ecol. Evol.">
        <title>Megaphylogeny resolves global patterns of mushroom evolution.</title>
        <authorList>
            <person name="Varga T."/>
            <person name="Krizsan K."/>
            <person name="Foldi C."/>
            <person name="Dima B."/>
            <person name="Sanchez-Garcia M."/>
            <person name="Sanchez-Ramirez S."/>
            <person name="Szollosi G.J."/>
            <person name="Szarkandi J.G."/>
            <person name="Papp V."/>
            <person name="Albert L."/>
            <person name="Andreopoulos W."/>
            <person name="Angelini C."/>
            <person name="Antonin V."/>
            <person name="Barry K.W."/>
            <person name="Bougher N.L."/>
            <person name="Buchanan P."/>
            <person name="Buyck B."/>
            <person name="Bense V."/>
            <person name="Catcheside P."/>
            <person name="Chovatia M."/>
            <person name="Cooper J."/>
            <person name="Damon W."/>
            <person name="Desjardin D."/>
            <person name="Finy P."/>
            <person name="Geml J."/>
            <person name="Haridas S."/>
            <person name="Hughes K."/>
            <person name="Justo A."/>
            <person name="Karasinski D."/>
            <person name="Kautmanova I."/>
            <person name="Kiss B."/>
            <person name="Kocsube S."/>
            <person name="Kotiranta H."/>
            <person name="LaButti K.M."/>
            <person name="Lechner B.E."/>
            <person name="Liimatainen K."/>
            <person name="Lipzen A."/>
            <person name="Lukacs Z."/>
            <person name="Mihaltcheva S."/>
            <person name="Morgado L.N."/>
            <person name="Niskanen T."/>
            <person name="Noordeloos M.E."/>
            <person name="Ohm R.A."/>
            <person name="Ortiz-Santana B."/>
            <person name="Ovrebo C."/>
            <person name="Racz N."/>
            <person name="Riley R."/>
            <person name="Savchenko A."/>
            <person name="Shiryaev A."/>
            <person name="Soop K."/>
            <person name="Spirin V."/>
            <person name="Szebenyi C."/>
            <person name="Tomsovsky M."/>
            <person name="Tulloss R.E."/>
            <person name="Uehling J."/>
            <person name="Grigoriev I.V."/>
            <person name="Vagvolgyi C."/>
            <person name="Papp T."/>
            <person name="Martin F.M."/>
            <person name="Miettinen O."/>
            <person name="Hibbett D.S."/>
            <person name="Nagy L.G."/>
        </authorList>
    </citation>
    <scope>NUCLEOTIDE SEQUENCE [LARGE SCALE GENOMIC DNA]</scope>
    <source>
        <strain evidence="1 2">NL-1719</strain>
    </source>
</reference>
<sequence length="180" mass="19724">MASRVTRRHVRPIHEYYLQWIAATVLTVVIGGNDEKSHSEPAKAEHWGSGCVRVDAVRVRSTFGICKFHGNDLGSRGVRRKSTTEYRDMFLKILQGSAMWPYFFHTTVVGDVQLGLAVSAYMHTAFAAHKMSGWISGSEEANLMLSPTSIAKVGGATQFEFVVPAPVAPSPLTLSRKSSA</sequence>
<dbReference type="EMBL" id="ML208544">
    <property type="protein sequence ID" value="TFK63018.1"/>
    <property type="molecule type" value="Genomic_DNA"/>
</dbReference>